<accession>A0AAW0PX87</accession>
<protein>
    <submittedName>
        <fullName evidence="2">Uncharacterized protein</fullName>
    </submittedName>
</protein>
<name>A0AAW0PX87_9GOBI</name>
<evidence type="ECO:0000256" key="1">
    <source>
        <dbReference type="SAM" id="MobiDB-lite"/>
    </source>
</evidence>
<feature type="region of interest" description="Disordered" evidence="1">
    <location>
        <begin position="97"/>
        <end position="191"/>
    </location>
</feature>
<dbReference type="EMBL" id="JBBPFD010000002">
    <property type="protein sequence ID" value="KAK7940030.1"/>
    <property type="molecule type" value="Genomic_DNA"/>
</dbReference>
<keyword evidence="3" id="KW-1185">Reference proteome</keyword>
<dbReference type="Proteomes" id="UP001460270">
    <property type="component" value="Unassembled WGS sequence"/>
</dbReference>
<gene>
    <name evidence="2" type="ORF">WMY93_003356</name>
</gene>
<dbReference type="AlphaFoldDB" id="A0AAW0PX87"/>
<feature type="compositionally biased region" description="Basic and acidic residues" evidence="1">
    <location>
        <begin position="168"/>
        <end position="178"/>
    </location>
</feature>
<proteinExistence type="predicted"/>
<organism evidence="2 3">
    <name type="scientific">Mugilogobius chulae</name>
    <name type="common">yellowstripe goby</name>
    <dbReference type="NCBI Taxonomy" id="88201"/>
    <lineage>
        <taxon>Eukaryota</taxon>
        <taxon>Metazoa</taxon>
        <taxon>Chordata</taxon>
        <taxon>Craniata</taxon>
        <taxon>Vertebrata</taxon>
        <taxon>Euteleostomi</taxon>
        <taxon>Actinopterygii</taxon>
        <taxon>Neopterygii</taxon>
        <taxon>Teleostei</taxon>
        <taxon>Neoteleostei</taxon>
        <taxon>Acanthomorphata</taxon>
        <taxon>Gobiaria</taxon>
        <taxon>Gobiiformes</taxon>
        <taxon>Gobioidei</taxon>
        <taxon>Gobiidae</taxon>
        <taxon>Gobionellinae</taxon>
        <taxon>Mugilogobius</taxon>
    </lineage>
</organism>
<feature type="region of interest" description="Disordered" evidence="1">
    <location>
        <begin position="1"/>
        <end position="44"/>
    </location>
</feature>
<reference evidence="3" key="1">
    <citation type="submission" date="2024-04" db="EMBL/GenBank/DDBJ databases">
        <title>Salinicola lusitanus LLJ914,a marine bacterium isolated from the Okinawa Trough.</title>
        <authorList>
            <person name="Li J."/>
        </authorList>
    </citation>
    <scope>NUCLEOTIDE SEQUENCE [LARGE SCALE GENOMIC DNA]</scope>
</reference>
<feature type="compositionally biased region" description="Basic and acidic residues" evidence="1">
    <location>
        <begin position="1"/>
        <end position="11"/>
    </location>
</feature>
<sequence>MWTRLDTEPERRRRRRRREKGVQEPEPTDTDHQPSSHTRREKQAEDKEPLILDLIWDVFLLFQTGISALNREDFLFAPARVRKSVVLQNKMKRERGEGLPLGRQVSGSPLIGRTRSRTRGWTPRCARPPEHQQPTGLHPLDRSPAHTFKPSHSRNNSSGSSKHSKQSRHWEVMDDMQHVDLSGSAAGSSWT</sequence>
<evidence type="ECO:0000313" key="3">
    <source>
        <dbReference type="Proteomes" id="UP001460270"/>
    </source>
</evidence>
<evidence type="ECO:0000313" key="2">
    <source>
        <dbReference type="EMBL" id="KAK7940030.1"/>
    </source>
</evidence>
<comment type="caution">
    <text evidence="2">The sequence shown here is derived from an EMBL/GenBank/DDBJ whole genome shotgun (WGS) entry which is preliminary data.</text>
</comment>